<feature type="transmembrane region" description="Helical" evidence="6">
    <location>
        <begin position="287"/>
        <end position="305"/>
    </location>
</feature>
<feature type="transmembrane region" description="Helical" evidence="6">
    <location>
        <begin position="317"/>
        <end position="334"/>
    </location>
</feature>
<organism evidence="8 9">
    <name type="scientific">Amycolatopsis pigmentata</name>
    <dbReference type="NCBI Taxonomy" id="450801"/>
    <lineage>
        <taxon>Bacteria</taxon>
        <taxon>Bacillati</taxon>
        <taxon>Actinomycetota</taxon>
        <taxon>Actinomycetes</taxon>
        <taxon>Pseudonocardiales</taxon>
        <taxon>Pseudonocardiaceae</taxon>
        <taxon>Amycolatopsis</taxon>
    </lineage>
</organism>
<feature type="transmembrane region" description="Helical" evidence="6">
    <location>
        <begin position="386"/>
        <end position="406"/>
    </location>
</feature>
<dbReference type="RefSeq" id="WP_378270012.1">
    <property type="nucleotide sequence ID" value="NZ_JBHUKR010000021.1"/>
</dbReference>
<feature type="transmembrane region" description="Helical" evidence="6">
    <location>
        <begin position="152"/>
        <end position="178"/>
    </location>
</feature>
<comment type="subcellular location">
    <subcellularLocation>
        <location evidence="1">Cell membrane</location>
        <topology evidence="1">Multi-pass membrane protein</topology>
    </subcellularLocation>
</comment>
<keyword evidence="5 6" id="KW-0472">Membrane</keyword>
<dbReference type="EMBL" id="JBHUKR010000021">
    <property type="protein sequence ID" value="MFD2421449.1"/>
    <property type="molecule type" value="Genomic_DNA"/>
</dbReference>
<keyword evidence="2" id="KW-0813">Transport</keyword>
<gene>
    <name evidence="8" type="ORF">ACFSXZ_34475</name>
</gene>
<feature type="transmembrane region" description="Helical" evidence="6">
    <location>
        <begin position="37"/>
        <end position="58"/>
    </location>
</feature>
<evidence type="ECO:0000256" key="5">
    <source>
        <dbReference type="ARBA" id="ARBA00023136"/>
    </source>
</evidence>
<dbReference type="SUPFAM" id="SSF103473">
    <property type="entry name" value="MFS general substrate transporter"/>
    <property type="match status" value="1"/>
</dbReference>
<protein>
    <submittedName>
        <fullName evidence="8">MFS transporter</fullName>
    </submittedName>
</protein>
<evidence type="ECO:0000313" key="9">
    <source>
        <dbReference type="Proteomes" id="UP001597417"/>
    </source>
</evidence>
<dbReference type="PANTHER" id="PTHR42718">
    <property type="entry name" value="MAJOR FACILITATOR SUPERFAMILY MULTIDRUG TRANSPORTER MFSC"/>
    <property type="match status" value="1"/>
</dbReference>
<proteinExistence type="predicted"/>
<feature type="transmembrane region" description="Helical" evidence="6">
    <location>
        <begin position="7"/>
        <end position="25"/>
    </location>
</feature>
<dbReference type="PANTHER" id="PTHR42718:SF9">
    <property type="entry name" value="MAJOR FACILITATOR SUPERFAMILY MULTIDRUG TRANSPORTER MFSC"/>
    <property type="match status" value="1"/>
</dbReference>
<feature type="transmembrane region" description="Helical" evidence="6">
    <location>
        <begin position="256"/>
        <end position="275"/>
    </location>
</feature>
<feature type="transmembrane region" description="Helical" evidence="6">
    <location>
        <begin position="340"/>
        <end position="359"/>
    </location>
</feature>
<dbReference type="Proteomes" id="UP001597417">
    <property type="component" value="Unassembled WGS sequence"/>
</dbReference>
<feature type="transmembrane region" description="Helical" evidence="6">
    <location>
        <begin position="65"/>
        <end position="85"/>
    </location>
</feature>
<feature type="transmembrane region" description="Helical" evidence="6">
    <location>
        <begin position="190"/>
        <end position="211"/>
    </location>
</feature>
<feature type="transmembrane region" description="Helical" evidence="6">
    <location>
        <begin position="412"/>
        <end position="429"/>
    </location>
</feature>
<reference evidence="9" key="1">
    <citation type="journal article" date="2019" name="Int. J. Syst. Evol. Microbiol.">
        <title>The Global Catalogue of Microorganisms (GCM) 10K type strain sequencing project: providing services to taxonomists for standard genome sequencing and annotation.</title>
        <authorList>
            <consortium name="The Broad Institute Genomics Platform"/>
            <consortium name="The Broad Institute Genome Sequencing Center for Infectious Disease"/>
            <person name="Wu L."/>
            <person name="Ma J."/>
        </authorList>
    </citation>
    <scope>NUCLEOTIDE SEQUENCE [LARGE SCALE GENOMIC DNA]</scope>
    <source>
        <strain evidence="9">CGMCC 4.7645</strain>
    </source>
</reference>
<dbReference type="Gene3D" id="1.20.1720.10">
    <property type="entry name" value="Multidrug resistance protein D"/>
    <property type="match status" value="1"/>
</dbReference>
<evidence type="ECO:0000256" key="6">
    <source>
        <dbReference type="SAM" id="Phobius"/>
    </source>
</evidence>
<evidence type="ECO:0000256" key="4">
    <source>
        <dbReference type="ARBA" id="ARBA00022989"/>
    </source>
</evidence>
<feature type="domain" description="Major facilitator superfamily (MFS) profile" evidence="7">
    <location>
        <begin position="1"/>
        <end position="432"/>
    </location>
</feature>
<feature type="transmembrane region" description="Helical" evidence="6">
    <location>
        <begin position="91"/>
        <end position="112"/>
    </location>
</feature>
<dbReference type="InterPro" id="IPR011701">
    <property type="entry name" value="MFS"/>
</dbReference>
<dbReference type="Gene3D" id="1.20.1250.20">
    <property type="entry name" value="MFS general substrate transporter like domains"/>
    <property type="match status" value="1"/>
</dbReference>
<keyword evidence="3 6" id="KW-0812">Transmembrane</keyword>
<dbReference type="InterPro" id="IPR036259">
    <property type="entry name" value="MFS_trans_sf"/>
</dbReference>
<evidence type="ECO:0000256" key="3">
    <source>
        <dbReference type="ARBA" id="ARBA00022692"/>
    </source>
</evidence>
<name>A0ABW5G2D2_9PSEU</name>
<accession>A0ABW5G2D2</accession>
<keyword evidence="9" id="KW-1185">Reference proteome</keyword>
<dbReference type="InterPro" id="IPR020846">
    <property type="entry name" value="MFS_dom"/>
</dbReference>
<evidence type="ECO:0000256" key="1">
    <source>
        <dbReference type="ARBA" id="ARBA00004651"/>
    </source>
</evidence>
<feature type="transmembrane region" description="Helical" evidence="6">
    <location>
        <begin position="217"/>
        <end position="235"/>
    </location>
</feature>
<dbReference type="PROSITE" id="PS50850">
    <property type="entry name" value="MFS"/>
    <property type="match status" value="1"/>
</dbReference>
<keyword evidence="4 6" id="KW-1133">Transmembrane helix</keyword>
<evidence type="ECO:0000259" key="7">
    <source>
        <dbReference type="PROSITE" id="PS50850"/>
    </source>
</evidence>
<feature type="transmembrane region" description="Helical" evidence="6">
    <location>
        <begin position="124"/>
        <end position="146"/>
    </location>
</feature>
<comment type="caution">
    <text evidence="8">The sequence shown here is derived from an EMBL/GenBank/DDBJ whole genome shotgun (WGS) entry which is preliminary data.</text>
</comment>
<evidence type="ECO:0000313" key="8">
    <source>
        <dbReference type="EMBL" id="MFD2421449.1"/>
    </source>
</evidence>
<evidence type="ECO:0000256" key="2">
    <source>
        <dbReference type="ARBA" id="ARBA00022448"/>
    </source>
</evidence>
<sequence>MTPLVAGALLNPINTTLIAVALIPIGRTFGAGPEKTAWLLTALYLATAVGQPVIGLFVDRFGPRRVLLAGAVTVIVAGVAGTFAFSLGWLVAVRVVLGVGTCAGFPAAMAVLRKRADATGSGVPSRVLSILAMSGQTIMVIGPALGGALIGLAGWSAIFAVNIPLGLASVVLTLLWIPKDDRAGLKRERIDVAGIVLFSATLLALLLFVMKPAVSDLWLLAVTAGLGAVFVRVETRSAKPFVDLRMLAGNRPLLRTYLRQALAFLIVYSIMFGYVQWLESARGLSESGAGAVLLPMSAVAVLATAFSGKPSGIKARLIGNSLALLGGAALLLFVDPKSWLGELVAIAAVFGLGQGLTSVTNQTALYGQAPAGQIGTASGLFRTAQYLGAIAASTLIALCFGTQATSSGLHKLSLALLGVGMVLLVVTVADRALGASRRTPEQAR</sequence>
<dbReference type="Pfam" id="PF07690">
    <property type="entry name" value="MFS_1"/>
    <property type="match status" value="1"/>
</dbReference>